<gene>
    <name evidence="5" type="ORF">KVH43_11595</name>
</gene>
<dbReference type="Pfam" id="PF00905">
    <property type="entry name" value="Transpeptidase"/>
    <property type="match status" value="1"/>
</dbReference>
<sequence length="560" mass="63015">MGARVDRKKKKEINIVNEDNQYRMYITGIVFTVLLFALMIRLFYIQIIKGSEYYTCAKNQWLKEIPVGIERGKIYDRNRIPLTNREEKKYLVIFPQYFKKSDANIKLISDLTKIDSYKLKNGKLNSTRPIKLEIKNDHEKIMKKVMLIKGVYPVDYNDRYDEEAIATHVIGYINKIDNRGEKGIEKMFDRELKENQVCKVNAVVDAQKKMIPGLGYKKLEIAPVKNRKNIVTTLDYNIQKIAEEEFDKFHKNGSVVILDAKSGEILAMVSRPNYDQNNIAAYLKSNNKELYNRAIQMGYPPGSIFKIIVAAAALENKIINDESFFCKGYEEIAGTKIKCWSFDKGGHGKLTFEEAFAVSCNSAFIQLGEKIGGERILNMAKKFGLGAKTNIGLQEEIAGKLSSDDYIKGAGIGNFSIGQGTLEVTPLQIAKITAIIANDGIDTGVYLIKEVVDDYGNIVKKIEKNKPQKVISYKTAKKIQRMMEKVVKGGTARNMGLGRVAGKTGSAQANLKGKEIIHAWFTGYFPSDEPKFVITIVVEDGVSGGQSAVPIFKNIKERID</sequence>
<evidence type="ECO:0000256" key="1">
    <source>
        <dbReference type="ARBA" id="ARBA00007171"/>
    </source>
</evidence>
<proteinExistence type="inferred from homology"/>
<dbReference type="EMBL" id="CP078093">
    <property type="protein sequence ID" value="QXM05987.1"/>
    <property type="molecule type" value="Genomic_DNA"/>
</dbReference>
<dbReference type="PANTHER" id="PTHR30627">
    <property type="entry name" value="PEPTIDOGLYCAN D,D-TRANSPEPTIDASE"/>
    <property type="match status" value="1"/>
</dbReference>
<evidence type="ECO:0000259" key="4">
    <source>
        <dbReference type="Pfam" id="PF03717"/>
    </source>
</evidence>
<evidence type="ECO:0000256" key="2">
    <source>
        <dbReference type="SAM" id="Phobius"/>
    </source>
</evidence>
<dbReference type="InterPro" id="IPR005311">
    <property type="entry name" value="PBP_dimer"/>
</dbReference>
<name>A0ABX8RC08_9CLOT</name>
<keyword evidence="2" id="KW-0812">Transmembrane</keyword>
<dbReference type="InterPro" id="IPR001460">
    <property type="entry name" value="PCN-bd_Tpept"/>
</dbReference>
<reference evidence="5" key="1">
    <citation type="submission" date="2021-07" db="EMBL/GenBank/DDBJ databases">
        <title>Complete genome sequence of Crassaminicella sp. 143-21, isolated from a deep-sea hydrothermal vent.</title>
        <authorList>
            <person name="Li X."/>
        </authorList>
    </citation>
    <scope>NUCLEOTIDE SEQUENCE</scope>
    <source>
        <strain evidence="5">143-21</strain>
    </source>
</reference>
<keyword evidence="2" id="KW-0472">Membrane</keyword>
<evidence type="ECO:0000313" key="5">
    <source>
        <dbReference type="EMBL" id="QXM05987.1"/>
    </source>
</evidence>
<dbReference type="Pfam" id="PF03717">
    <property type="entry name" value="PBP_dimer"/>
    <property type="match status" value="1"/>
</dbReference>
<accession>A0ABX8RC08</accession>
<protein>
    <submittedName>
        <fullName evidence="5">Peptidoglycan glycosyltransferase</fullName>
    </submittedName>
</protein>
<keyword evidence="2" id="KW-1133">Transmembrane helix</keyword>
<organism evidence="5 6">
    <name type="scientific">Crassaminicella indica</name>
    <dbReference type="NCBI Taxonomy" id="2855394"/>
    <lineage>
        <taxon>Bacteria</taxon>
        <taxon>Bacillati</taxon>
        <taxon>Bacillota</taxon>
        <taxon>Clostridia</taxon>
        <taxon>Eubacteriales</taxon>
        <taxon>Clostridiaceae</taxon>
        <taxon>Crassaminicella</taxon>
    </lineage>
</organism>
<feature type="domain" description="Penicillin-binding protein transpeptidase" evidence="3">
    <location>
        <begin position="253"/>
        <end position="555"/>
    </location>
</feature>
<keyword evidence="6" id="KW-1185">Reference proteome</keyword>
<evidence type="ECO:0000313" key="6">
    <source>
        <dbReference type="Proteomes" id="UP000886818"/>
    </source>
</evidence>
<dbReference type="RefSeq" id="WP_218282684.1">
    <property type="nucleotide sequence ID" value="NZ_CP078093.1"/>
</dbReference>
<feature type="transmembrane region" description="Helical" evidence="2">
    <location>
        <begin position="21"/>
        <end position="44"/>
    </location>
</feature>
<comment type="similarity">
    <text evidence="1">Belongs to the transpeptidase family.</text>
</comment>
<evidence type="ECO:0000259" key="3">
    <source>
        <dbReference type="Pfam" id="PF00905"/>
    </source>
</evidence>
<dbReference type="Proteomes" id="UP000886818">
    <property type="component" value="Chromosome"/>
</dbReference>
<dbReference type="InterPro" id="IPR050515">
    <property type="entry name" value="Beta-lactam/transpept"/>
</dbReference>
<feature type="domain" description="Penicillin-binding protein dimerisation" evidence="4">
    <location>
        <begin position="70"/>
        <end position="193"/>
    </location>
</feature>